<dbReference type="Proteomes" id="UP000320481">
    <property type="component" value="Unassembled WGS sequence"/>
</dbReference>
<name>A0A5C6J040_9ACTN</name>
<protein>
    <submittedName>
        <fullName evidence="2">Uncharacterized protein</fullName>
    </submittedName>
</protein>
<accession>A0A5C6J040</accession>
<dbReference type="AlphaFoldDB" id="A0A5C6J040"/>
<evidence type="ECO:0000256" key="1">
    <source>
        <dbReference type="SAM" id="MobiDB-lite"/>
    </source>
</evidence>
<proteinExistence type="predicted"/>
<comment type="caution">
    <text evidence="2">The sequence shown here is derived from an EMBL/GenBank/DDBJ whole genome shotgun (WGS) entry which is preliminary data.</text>
</comment>
<feature type="region of interest" description="Disordered" evidence="1">
    <location>
        <begin position="109"/>
        <end position="153"/>
    </location>
</feature>
<sequence>MSTHIVNWLLPEPQWESLLTRLFGGQERARACLLALSIPAETGHLLAAHQEVVEAALSVRGGAELGTAAADLASRIGTLYGEGTPAARAMPYEDPAQAAALVQALAASSDLGRSSGRSQPPGRAPPRCARHGRPPRCSPPLAIGMPSLAYGPS</sequence>
<gene>
    <name evidence="2" type="ORF">FRZ03_28130</name>
</gene>
<evidence type="ECO:0000313" key="2">
    <source>
        <dbReference type="EMBL" id="TWV34736.1"/>
    </source>
</evidence>
<reference evidence="2" key="1">
    <citation type="journal article" date="2019" name="Microbiol. Resour. Announc.">
        <title>Draft Genomic Sequences of Streptomyces misionensis and Streptomyces albidoflavus, bacteria applied for phytopathogen biocontrol.</title>
        <authorList>
            <person name="Pylro V."/>
            <person name="Dias A."/>
            <person name="Andreote F."/>
            <person name="Varani A."/>
            <person name="Andreote C."/>
            <person name="Bernardo E."/>
            <person name="Martins T."/>
        </authorList>
    </citation>
    <scope>NUCLEOTIDE SEQUENCE [LARGE SCALE GENOMIC DNA]</scope>
    <source>
        <strain evidence="2">66</strain>
    </source>
</reference>
<evidence type="ECO:0000313" key="3">
    <source>
        <dbReference type="Proteomes" id="UP000320481"/>
    </source>
</evidence>
<dbReference type="EMBL" id="VOGW01000170">
    <property type="protein sequence ID" value="TWV34736.1"/>
    <property type="molecule type" value="Genomic_DNA"/>
</dbReference>
<dbReference type="RefSeq" id="WP_146467918.1">
    <property type="nucleotide sequence ID" value="NZ_VOGW01000170.1"/>
</dbReference>
<organism evidence="2 3">
    <name type="scientific">Streptomyces misionensis</name>
    <dbReference type="NCBI Taxonomy" id="67331"/>
    <lineage>
        <taxon>Bacteria</taxon>
        <taxon>Bacillati</taxon>
        <taxon>Actinomycetota</taxon>
        <taxon>Actinomycetes</taxon>
        <taxon>Kitasatosporales</taxon>
        <taxon>Streptomycetaceae</taxon>
        <taxon>Streptomyces</taxon>
    </lineage>
</organism>
<keyword evidence="3" id="KW-1185">Reference proteome</keyword>